<evidence type="ECO:0000313" key="5">
    <source>
        <dbReference type="EMBL" id="SAL78019.1"/>
    </source>
</evidence>
<evidence type="ECO:0000256" key="3">
    <source>
        <dbReference type="ARBA" id="ARBA00023014"/>
    </source>
</evidence>
<evidence type="ECO:0000313" key="6">
    <source>
        <dbReference type="Proteomes" id="UP000054717"/>
    </source>
</evidence>
<reference evidence="5" key="1">
    <citation type="submission" date="2016-01" db="EMBL/GenBank/DDBJ databases">
        <authorList>
            <person name="Peeters Charlotte."/>
        </authorList>
    </citation>
    <scope>NUCLEOTIDE SEQUENCE</scope>
    <source>
        <strain evidence="5">LMG 22936</strain>
    </source>
</reference>
<feature type="domain" description="Aconitase/3-isopropylmalate dehydratase large subunit alpha/beta/alpha" evidence="4">
    <location>
        <begin position="9"/>
        <end position="67"/>
    </location>
</feature>
<keyword evidence="1" id="KW-0479">Metal-binding</keyword>
<dbReference type="Proteomes" id="UP000054717">
    <property type="component" value="Unassembled WGS sequence"/>
</dbReference>
<dbReference type="InterPro" id="IPR015931">
    <property type="entry name" value="Acnase/IPM_dHydase_lsu_aba_1/3"/>
</dbReference>
<dbReference type="Gene3D" id="3.30.499.10">
    <property type="entry name" value="Aconitase, domain 3"/>
    <property type="match status" value="1"/>
</dbReference>
<organism evidence="5 6">
    <name type="scientific">Caballeronia telluris</name>
    <dbReference type="NCBI Taxonomy" id="326475"/>
    <lineage>
        <taxon>Bacteria</taxon>
        <taxon>Pseudomonadati</taxon>
        <taxon>Pseudomonadota</taxon>
        <taxon>Betaproteobacteria</taxon>
        <taxon>Burkholderiales</taxon>
        <taxon>Burkholderiaceae</taxon>
        <taxon>Caballeronia</taxon>
    </lineage>
</organism>
<keyword evidence="6" id="KW-1185">Reference proteome</keyword>
<dbReference type="EMBL" id="FCNZ02000038">
    <property type="protein sequence ID" value="SAL78019.1"/>
    <property type="molecule type" value="Genomic_DNA"/>
</dbReference>
<dbReference type="GO" id="GO:0051536">
    <property type="term" value="F:iron-sulfur cluster binding"/>
    <property type="evidence" value="ECO:0007669"/>
    <property type="project" value="UniProtKB-KW"/>
</dbReference>
<name>A0A158KB66_9BURK</name>
<protein>
    <submittedName>
        <fullName evidence="5">Isopropylmalate isomerase large subunit</fullName>
    </submittedName>
</protein>
<dbReference type="GO" id="GO:0046872">
    <property type="term" value="F:metal ion binding"/>
    <property type="evidence" value="ECO:0007669"/>
    <property type="project" value="UniProtKB-KW"/>
</dbReference>
<keyword evidence="5" id="KW-0413">Isomerase</keyword>
<keyword evidence="3" id="KW-0411">Iron-sulfur</keyword>
<keyword evidence="2" id="KW-0408">Iron</keyword>
<gene>
    <name evidence="5" type="ORF">AWB66_05755</name>
</gene>
<dbReference type="SUPFAM" id="SSF53732">
    <property type="entry name" value="Aconitase iron-sulfur domain"/>
    <property type="match status" value="1"/>
</dbReference>
<evidence type="ECO:0000256" key="2">
    <source>
        <dbReference type="ARBA" id="ARBA00023004"/>
    </source>
</evidence>
<sequence length="97" mass="10888">MSAQTLYRKLVESHTVARIDEHNVLLYADLHLMNEYTSPQAFSALDARGRAVRRPRQQLAVVSHVAAMIPQRIRRTFRRPCAPSRCQVGCGVPTSAS</sequence>
<dbReference type="InterPro" id="IPR036008">
    <property type="entry name" value="Aconitase_4Fe-4S_dom"/>
</dbReference>
<dbReference type="Pfam" id="PF00330">
    <property type="entry name" value="Aconitase"/>
    <property type="match status" value="1"/>
</dbReference>
<evidence type="ECO:0000259" key="4">
    <source>
        <dbReference type="Pfam" id="PF00330"/>
    </source>
</evidence>
<accession>A0A158KB66</accession>
<dbReference type="InterPro" id="IPR001030">
    <property type="entry name" value="Acoase/IPM_deHydtase_lsu_aba"/>
</dbReference>
<dbReference type="STRING" id="326475.AWB66_05755"/>
<proteinExistence type="predicted"/>
<dbReference type="AlphaFoldDB" id="A0A158KB66"/>
<dbReference type="GO" id="GO:0016853">
    <property type="term" value="F:isomerase activity"/>
    <property type="evidence" value="ECO:0007669"/>
    <property type="project" value="UniProtKB-KW"/>
</dbReference>
<comment type="caution">
    <text evidence="5">The sequence shown here is derived from an EMBL/GenBank/DDBJ whole genome shotgun (WGS) entry which is preliminary data.</text>
</comment>
<evidence type="ECO:0000256" key="1">
    <source>
        <dbReference type="ARBA" id="ARBA00022723"/>
    </source>
</evidence>